<evidence type="ECO:0000313" key="4">
    <source>
        <dbReference type="Proteomes" id="UP001159405"/>
    </source>
</evidence>
<evidence type="ECO:0008006" key="5">
    <source>
        <dbReference type="Google" id="ProtNLM"/>
    </source>
</evidence>
<evidence type="ECO:0000256" key="1">
    <source>
        <dbReference type="SAM" id="MobiDB-lite"/>
    </source>
</evidence>
<keyword evidence="2" id="KW-0812">Transmembrane</keyword>
<name>A0ABN8P9F5_9CNID</name>
<sequence>MHQQNPAPPTRIVIHPTYRQSGQCGGPECCKKCALIFFTIMFLLVGFILTMVGNLAKPFWGPEDDWCDFCKEDRLETERNLKNCRIVGPIFLAIGVVLLIATIVYSRIQRKNNAGQVISGANTGQIGSTTQGGSGNVTTTTQYPSPYGFQQPAYGQTPMYPPGSYPPPVLPAGHSTYPTAPAYPSSTQYPFNSPYNIQAPYPTEMPPPPSYESTVGQSDTAPSAPPAEKVEA</sequence>
<comment type="caution">
    <text evidence="3">The sequence shown here is derived from an EMBL/GenBank/DDBJ whole genome shotgun (WGS) entry which is preliminary data.</text>
</comment>
<evidence type="ECO:0000313" key="3">
    <source>
        <dbReference type="EMBL" id="CAH3138688.1"/>
    </source>
</evidence>
<feature type="transmembrane region" description="Helical" evidence="2">
    <location>
        <begin position="35"/>
        <end position="56"/>
    </location>
</feature>
<proteinExistence type="predicted"/>
<dbReference type="Proteomes" id="UP001159405">
    <property type="component" value="Unassembled WGS sequence"/>
</dbReference>
<reference evidence="3 4" key="1">
    <citation type="submission" date="2022-05" db="EMBL/GenBank/DDBJ databases">
        <authorList>
            <consortium name="Genoscope - CEA"/>
            <person name="William W."/>
        </authorList>
    </citation>
    <scope>NUCLEOTIDE SEQUENCE [LARGE SCALE GENOMIC DNA]</scope>
</reference>
<keyword evidence="2" id="KW-0472">Membrane</keyword>
<gene>
    <name evidence="3" type="ORF">PLOB_00040266</name>
</gene>
<evidence type="ECO:0000256" key="2">
    <source>
        <dbReference type="SAM" id="Phobius"/>
    </source>
</evidence>
<organism evidence="3 4">
    <name type="scientific">Porites lobata</name>
    <dbReference type="NCBI Taxonomy" id="104759"/>
    <lineage>
        <taxon>Eukaryota</taxon>
        <taxon>Metazoa</taxon>
        <taxon>Cnidaria</taxon>
        <taxon>Anthozoa</taxon>
        <taxon>Hexacorallia</taxon>
        <taxon>Scleractinia</taxon>
        <taxon>Fungiina</taxon>
        <taxon>Poritidae</taxon>
        <taxon>Porites</taxon>
    </lineage>
</organism>
<dbReference type="EMBL" id="CALNXK010000061">
    <property type="protein sequence ID" value="CAH3138688.1"/>
    <property type="molecule type" value="Genomic_DNA"/>
</dbReference>
<feature type="region of interest" description="Disordered" evidence="1">
    <location>
        <begin position="194"/>
        <end position="232"/>
    </location>
</feature>
<keyword evidence="2" id="KW-1133">Transmembrane helix</keyword>
<keyword evidence="4" id="KW-1185">Reference proteome</keyword>
<accession>A0ABN8P9F5</accession>
<feature type="transmembrane region" description="Helical" evidence="2">
    <location>
        <begin position="86"/>
        <end position="105"/>
    </location>
</feature>
<protein>
    <recommendedName>
        <fullName evidence="5">Transmembrane protein</fullName>
    </recommendedName>
</protein>